<organism evidence="3 4">
    <name type="scientific">Candidatus Gottesmanbacteria bacterium CG1_02_37_22</name>
    <dbReference type="NCBI Taxonomy" id="1805209"/>
    <lineage>
        <taxon>Bacteria</taxon>
        <taxon>Candidatus Gottesmaniibacteriota</taxon>
    </lineage>
</organism>
<sequence>MKKYLFSLFSLLLILTSISALRPIGVNAADCGGPVPTAPGKVWAKSGPRAGEVTLYWEASPYANRYAVAFGTTSGKYIYGADNIGGANTRSYTVKHLSPGAQYYFSLAAARDCSSSPFSKEVSARAMGGEVIAKVTPKTEVAVKPAVQSEPVKKVASVGKQKMWAKSGPKAGQVTLNWQHADSADNYHLVYGTMPGKYQYGALNIGNVTSFKVGYLVPGKTYYFALVPLMNNRPLYTTGYISARAMNKVEIVSTTKEALIQPKSDQQQVSQTTTPVVQPTSAIEPTKAVKVMPTEEIVAKPSPEATGTSELITPTE</sequence>
<dbReference type="Proteomes" id="UP000183120">
    <property type="component" value="Unassembled WGS sequence"/>
</dbReference>
<evidence type="ECO:0000313" key="3">
    <source>
        <dbReference type="EMBL" id="OIO14360.1"/>
    </source>
</evidence>
<evidence type="ECO:0000313" key="4">
    <source>
        <dbReference type="Proteomes" id="UP000183120"/>
    </source>
</evidence>
<protein>
    <recommendedName>
        <fullName evidence="2">Fibronectin type-III domain-containing protein</fullName>
    </recommendedName>
</protein>
<evidence type="ECO:0000259" key="2">
    <source>
        <dbReference type="PROSITE" id="PS50853"/>
    </source>
</evidence>
<dbReference type="InterPro" id="IPR036116">
    <property type="entry name" value="FN3_sf"/>
</dbReference>
<evidence type="ECO:0000256" key="1">
    <source>
        <dbReference type="SAM" id="SignalP"/>
    </source>
</evidence>
<feature type="chain" id="PRO_5009633547" description="Fibronectin type-III domain-containing protein" evidence="1">
    <location>
        <begin position="29"/>
        <end position="316"/>
    </location>
</feature>
<dbReference type="EMBL" id="MNUY01000037">
    <property type="protein sequence ID" value="OIO14360.1"/>
    <property type="molecule type" value="Genomic_DNA"/>
</dbReference>
<name>A0A1J4TRQ9_9BACT</name>
<reference evidence="3 4" key="1">
    <citation type="journal article" date="2016" name="Environ. Microbiol.">
        <title>Genomic resolution of a cold subsurface aquifer community provides metabolic insights for novel microbes adapted to high CO concentrations.</title>
        <authorList>
            <person name="Probst A.J."/>
            <person name="Castelle C.J."/>
            <person name="Singh A."/>
            <person name="Brown C.T."/>
            <person name="Anantharaman K."/>
            <person name="Sharon I."/>
            <person name="Hug L.A."/>
            <person name="Burstein D."/>
            <person name="Emerson J.B."/>
            <person name="Thomas B.C."/>
            <person name="Banfield J.F."/>
        </authorList>
    </citation>
    <scope>NUCLEOTIDE SEQUENCE [LARGE SCALE GENOMIC DNA]</scope>
    <source>
        <strain evidence="3">CG1_02_37_22</strain>
    </source>
</reference>
<dbReference type="InterPro" id="IPR003961">
    <property type="entry name" value="FN3_dom"/>
</dbReference>
<dbReference type="SMART" id="SM00060">
    <property type="entry name" value="FN3"/>
    <property type="match status" value="1"/>
</dbReference>
<dbReference type="SUPFAM" id="SSF49265">
    <property type="entry name" value="Fibronectin type III"/>
    <property type="match status" value="1"/>
</dbReference>
<comment type="caution">
    <text evidence="3">The sequence shown here is derived from an EMBL/GenBank/DDBJ whole genome shotgun (WGS) entry which is preliminary data.</text>
</comment>
<keyword evidence="1" id="KW-0732">Signal</keyword>
<dbReference type="AlphaFoldDB" id="A0A1J4TRQ9"/>
<accession>A0A1J4TRQ9</accession>
<dbReference type="InterPro" id="IPR013783">
    <property type="entry name" value="Ig-like_fold"/>
</dbReference>
<dbReference type="Pfam" id="PF00041">
    <property type="entry name" value="fn3"/>
    <property type="match status" value="1"/>
</dbReference>
<dbReference type="STRING" id="1805209.AUJ73_02350"/>
<feature type="signal peptide" evidence="1">
    <location>
        <begin position="1"/>
        <end position="28"/>
    </location>
</feature>
<dbReference type="PROSITE" id="PS50853">
    <property type="entry name" value="FN3"/>
    <property type="match status" value="1"/>
</dbReference>
<gene>
    <name evidence="3" type="ORF">AUJ73_02350</name>
</gene>
<feature type="domain" description="Fibronectin type-III" evidence="2">
    <location>
        <begin position="38"/>
        <end position="129"/>
    </location>
</feature>
<proteinExistence type="predicted"/>
<dbReference type="CDD" id="cd00063">
    <property type="entry name" value="FN3"/>
    <property type="match status" value="1"/>
</dbReference>
<dbReference type="Gene3D" id="2.60.40.10">
    <property type="entry name" value="Immunoglobulins"/>
    <property type="match status" value="2"/>
</dbReference>